<dbReference type="EMBL" id="BDIP01002418">
    <property type="protein sequence ID" value="GCA63138.1"/>
    <property type="molecule type" value="Genomic_DNA"/>
</dbReference>
<accession>A0A391NVC0</accession>
<keyword evidence="2" id="KW-1185">Reference proteome</keyword>
<evidence type="ECO:0000313" key="1">
    <source>
        <dbReference type="EMBL" id="GCA63138.1"/>
    </source>
</evidence>
<evidence type="ECO:0000313" key="2">
    <source>
        <dbReference type="Proteomes" id="UP000265618"/>
    </source>
</evidence>
<feature type="non-terminal residue" evidence="1">
    <location>
        <position position="1"/>
    </location>
</feature>
<dbReference type="AlphaFoldDB" id="A0A391NVC0"/>
<comment type="caution">
    <text evidence="1">The sequence shown here is derived from an EMBL/GenBank/DDBJ whole genome shotgun (WGS) entry which is preliminary data.</text>
</comment>
<dbReference type="Proteomes" id="UP000265618">
    <property type="component" value="Unassembled WGS sequence"/>
</dbReference>
<name>A0A391NVC0_9EUKA</name>
<reference evidence="1 2" key="1">
    <citation type="journal article" date="2018" name="PLoS ONE">
        <title>The draft genome of Kipferlia bialata reveals reductive genome evolution in fornicate parasites.</title>
        <authorList>
            <person name="Tanifuji G."/>
            <person name="Takabayashi S."/>
            <person name="Kume K."/>
            <person name="Takagi M."/>
            <person name="Nakayama T."/>
            <person name="Kamikawa R."/>
            <person name="Inagaki Y."/>
            <person name="Hashimoto T."/>
        </authorList>
    </citation>
    <scope>NUCLEOTIDE SEQUENCE [LARGE SCALE GENOMIC DNA]</scope>
    <source>
        <strain evidence="1">NY0173</strain>
    </source>
</reference>
<gene>
    <name evidence="1" type="ORF">KIPB_008087</name>
</gene>
<proteinExistence type="predicted"/>
<protein>
    <submittedName>
        <fullName evidence="1">Uncharacterized protein</fullName>
    </submittedName>
</protein>
<sequence length="35" mass="3766">MASHTYDMESAIGIAKDVDLPPQPNMLDIAEALAH</sequence>
<organism evidence="1 2">
    <name type="scientific">Kipferlia bialata</name>
    <dbReference type="NCBI Taxonomy" id="797122"/>
    <lineage>
        <taxon>Eukaryota</taxon>
        <taxon>Metamonada</taxon>
        <taxon>Carpediemonas-like organisms</taxon>
        <taxon>Kipferlia</taxon>
    </lineage>
</organism>